<gene>
    <name evidence="6" type="ORF">SAMN04488000_102484</name>
</gene>
<evidence type="ECO:0000256" key="4">
    <source>
        <dbReference type="PROSITE-ProRule" id="PRU00335"/>
    </source>
</evidence>
<proteinExistence type="predicted"/>
<dbReference type="PANTHER" id="PTHR30055:SF234">
    <property type="entry name" value="HTH-TYPE TRANSCRIPTIONAL REGULATOR BETI"/>
    <property type="match status" value="1"/>
</dbReference>
<protein>
    <submittedName>
        <fullName evidence="6">Transcriptional regulator, TetR family</fullName>
    </submittedName>
</protein>
<evidence type="ECO:0000313" key="7">
    <source>
        <dbReference type="Proteomes" id="UP000199503"/>
    </source>
</evidence>
<keyword evidence="3" id="KW-0804">Transcription</keyword>
<feature type="DNA-binding region" description="H-T-H motif" evidence="4">
    <location>
        <begin position="32"/>
        <end position="51"/>
    </location>
</feature>
<dbReference type="PROSITE" id="PS50977">
    <property type="entry name" value="HTH_TETR_2"/>
    <property type="match status" value="1"/>
</dbReference>
<keyword evidence="2 4" id="KW-0238">DNA-binding</keyword>
<dbReference type="Pfam" id="PF00440">
    <property type="entry name" value="TetR_N"/>
    <property type="match status" value="1"/>
</dbReference>
<evidence type="ECO:0000256" key="3">
    <source>
        <dbReference type="ARBA" id="ARBA00023163"/>
    </source>
</evidence>
<dbReference type="InterPro" id="IPR001647">
    <property type="entry name" value="HTH_TetR"/>
</dbReference>
<keyword evidence="7" id="KW-1185">Reference proteome</keyword>
<dbReference type="InterPro" id="IPR050109">
    <property type="entry name" value="HTH-type_TetR-like_transc_reg"/>
</dbReference>
<evidence type="ECO:0000256" key="2">
    <source>
        <dbReference type="ARBA" id="ARBA00023125"/>
    </source>
</evidence>
<reference evidence="7" key="1">
    <citation type="submission" date="2016-10" db="EMBL/GenBank/DDBJ databases">
        <authorList>
            <person name="Varghese N."/>
            <person name="Submissions S."/>
        </authorList>
    </citation>
    <scope>NUCLEOTIDE SEQUENCE [LARGE SCALE GENOMIC DNA]</scope>
    <source>
        <strain evidence="7">DSM 44437</strain>
    </source>
</reference>
<dbReference type="Pfam" id="PF17937">
    <property type="entry name" value="TetR_C_28"/>
    <property type="match status" value="1"/>
</dbReference>
<name>A0A1H9EZH9_9PSEU</name>
<evidence type="ECO:0000313" key="6">
    <source>
        <dbReference type="EMBL" id="SEQ31140.1"/>
    </source>
</evidence>
<evidence type="ECO:0000256" key="1">
    <source>
        <dbReference type="ARBA" id="ARBA00023015"/>
    </source>
</evidence>
<dbReference type="RefSeq" id="WP_089911849.1">
    <property type="nucleotide sequence ID" value="NZ_FOFV01000002.1"/>
</dbReference>
<evidence type="ECO:0000259" key="5">
    <source>
        <dbReference type="PROSITE" id="PS50977"/>
    </source>
</evidence>
<dbReference type="GO" id="GO:0000976">
    <property type="term" value="F:transcription cis-regulatory region binding"/>
    <property type="evidence" value="ECO:0007669"/>
    <property type="project" value="TreeGrafter"/>
</dbReference>
<dbReference type="EMBL" id="FOFV01000002">
    <property type="protein sequence ID" value="SEQ31140.1"/>
    <property type="molecule type" value="Genomic_DNA"/>
</dbReference>
<dbReference type="GO" id="GO:0003700">
    <property type="term" value="F:DNA-binding transcription factor activity"/>
    <property type="evidence" value="ECO:0007669"/>
    <property type="project" value="TreeGrafter"/>
</dbReference>
<keyword evidence="1" id="KW-0805">Transcription regulation</keyword>
<feature type="domain" description="HTH tetR-type" evidence="5">
    <location>
        <begin position="10"/>
        <end position="69"/>
    </location>
</feature>
<dbReference type="InterPro" id="IPR009057">
    <property type="entry name" value="Homeodomain-like_sf"/>
</dbReference>
<dbReference type="Proteomes" id="UP000199503">
    <property type="component" value="Unassembled WGS sequence"/>
</dbReference>
<dbReference type="AlphaFoldDB" id="A0A1H9EZH9"/>
<accession>A0A1H9EZH9</accession>
<dbReference type="STRING" id="65499.SAMN04488000_102484"/>
<dbReference type="Gene3D" id="1.10.357.10">
    <property type="entry name" value="Tetracycline Repressor, domain 2"/>
    <property type="match status" value="1"/>
</dbReference>
<dbReference type="InterPro" id="IPR041479">
    <property type="entry name" value="TetR_CgmR_C"/>
</dbReference>
<dbReference type="PRINTS" id="PR00455">
    <property type="entry name" value="HTHTETR"/>
</dbReference>
<organism evidence="6 7">
    <name type="scientific">Lentzea albida</name>
    <dbReference type="NCBI Taxonomy" id="65499"/>
    <lineage>
        <taxon>Bacteria</taxon>
        <taxon>Bacillati</taxon>
        <taxon>Actinomycetota</taxon>
        <taxon>Actinomycetes</taxon>
        <taxon>Pseudonocardiales</taxon>
        <taxon>Pseudonocardiaceae</taxon>
        <taxon>Lentzea</taxon>
    </lineage>
</organism>
<dbReference type="SUPFAM" id="SSF46689">
    <property type="entry name" value="Homeodomain-like"/>
    <property type="match status" value="1"/>
</dbReference>
<dbReference type="PANTHER" id="PTHR30055">
    <property type="entry name" value="HTH-TYPE TRANSCRIPTIONAL REGULATOR RUTR"/>
    <property type="match status" value="1"/>
</dbReference>
<sequence>MPRVAGRTPEDTRRALLDAAGACIRARGTSATLDHIARDAGVSKGGLLHHFATKDDLVRALAQDLFDRFRADVIAAVDPDDTAPGRLTRAYIRVSAAFSRDPGMFRDLVPLLSHLVTIPEIIDLAREDTLRWHDDLAADGLPPHVTALITAAADGISAVPTWHHHPDRQPLTDLEALLVGLTAPGPAWDHLAPR</sequence>
<dbReference type="OrthoDB" id="9806334at2"/>